<evidence type="ECO:0000313" key="1">
    <source>
        <dbReference type="Proteomes" id="UP000813463"/>
    </source>
</evidence>
<keyword evidence="1" id="KW-1185">Reference proteome</keyword>
<dbReference type="Gene3D" id="3.30.420.10">
    <property type="entry name" value="Ribonuclease H-like superfamily/Ribonuclease H"/>
    <property type="match status" value="1"/>
</dbReference>
<dbReference type="GeneID" id="110793644"/>
<dbReference type="PANTHER" id="PTHR47169:SF2">
    <property type="entry name" value="OS01G0541250 PROTEIN"/>
    <property type="match status" value="1"/>
</dbReference>
<organism evidence="1 2">
    <name type="scientific">Spinacia oleracea</name>
    <name type="common">Spinach</name>
    <dbReference type="NCBI Taxonomy" id="3562"/>
    <lineage>
        <taxon>Eukaryota</taxon>
        <taxon>Viridiplantae</taxon>
        <taxon>Streptophyta</taxon>
        <taxon>Embryophyta</taxon>
        <taxon>Tracheophyta</taxon>
        <taxon>Spermatophyta</taxon>
        <taxon>Magnoliopsida</taxon>
        <taxon>eudicotyledons</taxon>
        <taxon>Gunneridae</taxon>
        <taxon>Pentapetalae</taxon>
        <taxon>Caryophyllales</taxon>
        <taxon>Chenopodiaceae</taxon>
        <taxon>Chenopodioideae</taxon>
        <taxon>Anserineae</taxon>
        <taxon>Spinacia</taxon>
    </lineage>
</organism>
<dbReference type="KEGG" id="soe:110793644"/>
<protein>
    <recommendedName>
        <fullName evidence="3">Transposase</fullName>
    </recommendedName>
</protein>
<dbReference type="AlphaFoldDB" id="A0A9R0K1E1"/>
<proteinExistence type="predicted"/>
<evidence type="ECO:0000313" key="2">
    <source>
        <dbReference type="RefSeq" id="XP_021854228.1"/>
    </source>
</evidence>
<dbReference type="Proteomes" id="UP000813463">
    <property type="component" value="Chromosome 6"/>
</dbReference>
<gene>
    <name evidence="2" type="primary">LOC110793644</name>
</gene>
<dbReference type="GO" id="GO:0003676">
    <property type="term" value="F:nucleic acid binding"/>
    <property type="evidence" value="ECO:0007669"/>
    <property type="project" value="InterPro"/>
</dbReference>
<accession>A0A9R0K1E1</accession>
<reference evidence="1" key="1">
    <citation type="journal article" date="2021" name="Nat. Commun.">
        <title>Genomic analyses provide insights into spinach domestication and the genetic basis of agronomic traits.</title>
        <authorList>
            <person name="Cai X."/>
            <person name="Sun X."/>
            <person name="Xu C."/>
            <person name="Sun H."/>
            <person name="Wang X."/>
            <person name="Ge C."/>
            <person name="Zhang Z."/>
            <person name="Wang Q."/>
            <person name="Fei Z."/>
            <person name="Jiao C."/>
            <person name="Wang Q."/>
        </authorList>
    </citation>
    <scope>NUCLEOTIDE SEQUENCE [LARGE SCALE GENOMIC DNA]</scope>
    <source>
        <strain evidence="1">cv. Varoflay</strain>
    </source>
</reference>
<name>A0A9R0K1E1_SPIOL</name>
<dbReference type="OrthoDB" id="155387at2759"/>
<evidence type="ECO:0008006" key="3">
    <source>
        <dbReference type="Google" id="ProtNLM"/>
    </source>
</evidence>
<sequence length="189" mass="22310">MIHIEEKWFYMSRKKQRYYLLTGEEEPYRATQDNNYLVKVMFLCGIARPIIGYDGEVLFDGKLGIFSFTEEVPTKRSSKNRERGKIEIKAITPVTKEVMRRKIIDELLPAIRRRWPWFASKDIWIQQDNARPHINPNDAEFLDVATQEGFNIQLICQTPQSPEFNVLDLGFFRAIQSLQHQKFPRDVEA</sequence>
<reference evidence="2" key="2">
    <citation type="submission" date="2025-08" db="UniProtKB">
        <authorList>
            <consortium name="RefSeq"/>
        </authorList>
    </citation>
    <scope>IDENTIFICATION</scope>
    <source>
        <tissue evidence="2">Leaf</tissue>
    </source>
</reference>
<dbReference type="PANTHER" id="PTHR47169">
    <property type="entry name" value="OS01G0541250 PROTEIN"/>
    <property type="match status" value="1"/>
</dbReference>
<dbReference type="InterPro" id="IPR036397">
    <property type="entry name" value="RNaseH_sf"/>
</dbReference>
<dbReference type="RefSeq" id="XP_021854228.1">
    <property type="nucleotide sequence ID" value="XM_021998536.1"/>
</dbReference>